<evidence type="ECO:0000256" key="1">
    <source>
        <dbReference type="ARBA" id="ARBA00004427"/>
    </source>
</evidence>
<dbReference type="Pfam" id="PF26030">
    <property type="entry name" value="RUNDC1"/>
    <property type="match status" value="1"/>
</dbReference>
<keyword evidence="4 5" id="KW-0687">Ribonucleoprotein</keyword>
<dbReference type="Pfam" id="PF01777">
    <property type="entry name" value="Ribosomal_L27e"/>
    <property type="match status" value="1"/>
</dbReference>
<feature type="compositionally biased region" description="Basic and acidic residues" evidence="7">
    <location>
        <begin position="176"/>
        <end position="190"/>
    </location>
</feature>
<dbReference type="CDD" id="cd06090">
    <property type="entry name" value="KOW_RPL27"/>
    <property type="match status" value="1"/>
</dbReference>
<dbReference type="InterPro" id="IPR038655">
    <property type="entry name" value="Ribosomal_eL27_sf"/>
</dbReference>
<evidence type="ECO:0000256" key="4">
    <source>
        <dbReference type="ARBA" id="ARBA00023274"/>
    </source>
</evidence>
<keyword evidence="6" id="KW-0175">Coiled coil</keyword>
<dbReference type="InterPro" id="IPR008991">
    <property type="entry name" value="Translation_prot_SH3-like_sf"/>
</dbReference>
<reference evidence="9" key="1">
    <citation type="submission" date="2025-08" db="UniProtKB">
        <authorList>
            <consortium name="Ensembl"/>
        </authorList>
    </citation>
    <scope>IDENTIFICATION</scope>
</reference>
<proteinExistence type="inferred from homology"/>
<dbReference type="SMART" id="SM00739">
    <property type="entry name" value="KOW"/>
    <property type="match status" value="1"/>
</dbReference>
<dbReference type="Proteomes" id="UP000694424">
    <property type="component" value="Unplaced"/>
</dbReference>
<accession>A0A8B9PI09</accession>
<dbReference type="GO" id="GO:1990904">
    <property type="term" value="C:ribonucleoprotein complex"/>
    <property type="evidence" value="ECO:0007669"/>
    <property type="project" value="UniProtKB-KW"/>
</dbReference>
<dbReference type="Ensembl" id="ENSAOWT00000011604.1">
    <property type="protein sequence ID" value="ENSAOWP00000010210.1"/>
    <property type="gene ID" value="ENSAOWG00000007039.1"/>
</dbReference>
<dbReference type="InterPro" id="IPR001141">
    <property type="entry name" value="Ribosomal_eL27"/>
</dbReference>
<organism evidence="9 10">
    <name type="scientific">Apteryx owenii</name>
    <name type="common">Little spotted kiwi</name>
    <dbReference type="NCBI Taxonomy" id="8824"/>
    <lineage>
        <taxon>Eukaryota</taxon>
        <taxon>Metazoa</taxon>
        <taxon>Chordata</taxon>
        <taxon>Craniata</taxon>
        <taxon>Vertebrata</taxon>
        <taxon>Euteleostomi</taxon>
        <taxon>Archelosauria</taxon>
        <taxon>Archosauria</taxon>
        <taxon>Dinosauria</taxon>
        <taxon>Saurischia</taxon>
        <taxon>Theropoda</taxon>
        <taxon>Coelurosauria</taxon>
        <taxon>Aves</taxon>
        <taxon>Palaeognathae</taxon>
        <taxon>Apterygiformes</taxon>
        <taxon>Apterygidae</taxon>
        <taxon>Apteryx</taxon>
    </lineage>
</organism>
<dbReference type="GO" id="GO:0003735">
    <property type="term" value="F:structural constituent of ribosome"/>
    <property type="evidence" value="ECO:0007669"/>
    <property type="project" value="InterPro"/>
</dbReference>
<dbReference type="Gene3D" id="2.30.30.770">
    <property type="match status" value="1"/>
</dbReference>
<sequence length="341" mass="38909">MLFAVVLCGGKVWWLKQGGVVVAASPHDAAGAHWVAGQAVGSRSRVWRQSEREKQERIEAQKEKQRELILQLKTQLDDLETFAYQEGSYDSLPQSVVMERQRMIIDELIKKLDMDLNEDIATLSPEELRQRVDAAIAQIVNPARVKEQLVEQLKTQIRDLEMFINFIQDEVGSSGKAEDGHCECSGRKDGSSSYKPNTRSSGNREMGKFMKPGKVVLVLAGRYSGRKAVIVKNIDDGTSDRPYSHALVAGIDRYPRKVTAAMGKKKIAKRSKIKSFVKVYNYNHLMPTRYSVDIPLDKTVVNKDVFRDPALKRKARREAKVKFEERYKTGKNKWFFQKLRF</sequence>
<dbReference type="InterPro" id="IPR005824">
    <property type="entry name" value="KOW"/>
</dbReference>
<dbReference type="InterPro" id="IPR058732">
    <property type="entry name" value="RUNDC1_M"/>
</dbReference>
<evidence type="ECO:0000313" key="10">
    <source>
        <dbReference type="Proteomes" id="UP000694424"/>
    </source>
</evidence>
<reference evidence="9" key="2">
    <citation type="submission" date="2025-09" db="UniProtKB">
        <authorList>
            <consortium name="Ensembl"/>
        </authorList>
    </citation>
    <scope>IDENTIFICATION</scope>
</reference>
<comment type="subcellular location">
    <subcellularLocation>
        <location evidence="1">Rough endoplasmic reticulum</location>
    </subcellularLocation>
</comment>
<feature type="region of interest" description="Disordered" evidence="7">
    <location>
        <begin position="175"/>
        <end position="206"/>
    </location>
</feature>
<dbReference type="PANTHER" id="PTHR10497">
    <property type="entry name" value="60S RIBOSOMAL PROTEIN L27"/>
    <property type="match status" value="1"/>
</dbReference>
<feature type="compositionally biased region" description="Polar residues" evidence="7">
    <location>
        <begin position="191"/>
        <end position="203"/>
    </location>
</feature>
<protein>
    <recommendedName>
        <fullName evidence="5">60S ribosomal protein L27</fullName>
    </recommendedName>
</protein>
<comment type="similarity">
    <text evidence="2 5">Belongs to the eukaryotic ribosomal protein eL27 family.</text>
</comment>
<feature type="domain" description="KOW" evidence="8">
    <location>
        <begin position="209"/>
        <end position="236"/>
    </location>
</feature>
<evidence type="ECO:0000256" key="2">
    <source>
        <dbReference type="ARBA" id="ARBA00009124"/>
    </source>
</evidence>
<evidence type="ECO:0000256" key="3">
    <source>
        <dbReference type="ARBA" id="ARBA00022980"/>
    </source>
</evidence>
<evidence type="ECO:0000256" key="7">
    <source>
        <dbReference type="SAM" id="MobiDB-lite"/>
    </source>
</evidence>
<dbReference type="GO" id="GO:0006412">
    <property type="term" value="P:translation"/>
    <property type="evidence" value="ECO:0007669"/>
    <property type="project" value="InterPro"/>
</dbReference>
<dbReference type="InterPro" id="IPR041991">
    <property type="entry name" value="Ribosomal_eL27_KOW"/>
</dbReference>
<evidence type="ECO:0000256" key="5">
    <source>
        <dbReference type="RuleBase" id="RU000575"/>
    </source>
</evidence>
<keyword evidence="10" id="KW-1185">Reference proteome</keyword>
<evidence type="ECO:0000256" key="6">
    <source>
        <dbReference type="SAM" id="Coils"/>
    </source>
</evidence>
<dbReference type="Pfam" id="PF00467">
    <property type="entry name" value="KOW"/>
    <property type="match status" value="1"/>
</dbReference>
<dbReference type="SUPFAM" id="SSF50104">
    <property type="entry name" value="Translation proteins SH3-like domain"/>
    <property type="match status" value="1"/>
</dbReference>
<keyword evidence="3 5" id="KW-0689">Ribosomal protein</keyword>
<dbReference type="GO" id="GO:0005840">
    <property type="term" value="C:ribosome"/>
    <property type="evidence" value="ECO:0007669"/>
    <property type="project" value="UniProtKB-KW"/>
</dbReference>
<evidence type="ECO:0000313" key="9">
    <source>
        <dbReference type="Ensembl" id="ENSAOWP00000010210.1"/>
    </source>
</evidence>
<name>A0A8B9PI09_APTOW</name>
<feature type="coiled-coil region" evidence="6">
    <location>
        <begin position="48"/>
        <end position="75"/>
    </location>
</feature>
<evidence type="ECO:0000259" key="8">
    <source>
        <dbReference type="SMART" id="SM00739"/>
    </source>
</evidence>
<dbReference type="AlphaFoldDB" id="A0A8B9PI09"/>
<dbReference type="FunFam" id="2.30.30.770:FF:000001">
    <property type="entry name" value="60S ribosomal protein L27"/>
    <property type="match status" value="1"/>
</dbReference>
<dbReference type="InterPro" id="IPR018262">
    <property type="entry name" value="Ribosomal_eL27_CS"/>
</dbReference>
<dbReference type="PROSITE" id="PS01107">
    <property type="entry name" value="RIBOSOMAL_L27E"/>
    <property type="match status" value="1"/>
</dbReference>
<dbReference type="GO" id="GO:0005791">
    <property type="term" value="C:rough endoplasmic reticulum"/>
    <property type="evidence" value="ECO:0007669"/>
    <property type="project" value="UniProtKB-SubCell"/>
</dbReference>